<sequence length="97" mass="11047">MNHLVWGSCSVDYFEELGTYEDVFNNDLCGTISMMGHLEVLLLKVLFYFFKVSSQVLAEEGKAKALAFGEIDKAPAERQRRITILRVIVMHICFVEA</sequence>
<keyword evidence="2" id="KW-1185">Reference proteome</keyword>
<gene>
    <name evidence="1" type="ORF">IFM89_015995</name>
</gene>
<dbReference type="Proteomes" id="UP000631114">
    <property type="component" value="Unassembled WGS sequence"/>
</dbReference>
<proteinExistence type="predicted"/>
<name>A0A835HMG5_9MAGN</name>
<reference evidence="1 2" key="1">
    <citation type="submission" date="2020-10" db="EMBL/GenBank/DDBJ databases">
        <title>The Coptis chinensis genome and diversification of protoberbering-type alkaloids.</title>
        <authorList>
            <person name="Wang B."/>
            <person name="Shu S."/>
            <person name="Song C."/>
            <person name="Liu Y."/>
        </authorList>
    </citation>
    <scope>NUCLEOTIDE SEQUENCE [LARGE SCALE GENOMIC DNA]</scope>
    <source>
        <strain evidence="1">HL-2020</strain>
        <tissue evidence="1">Leaf</tissue>
    </source>
</reference>
<protein>
    <submittedName>
        <fullName evidence="1">Uncharacterized protein</fullName>
    </submittedName>
</protein>
<dbReference type="AlphaFoldDB" id="A0A835HMG5"/>
<evidence type="ECO:0000313" key="1">
    <source>
        <dbReference type="EMBL" id="KAF9601069.1"/>
    </source>
</evidence>
<accession>A0A835HMG5</accession>
<dbReference type="EMBL" id="JADFTS010000006">
    <property type="protein sequence ID" value="KAF9601069.1"/>
    <property type="molecule type" value="Genomic_DNA"/>
</dbReference>
<comment type="caution">
    <text evidence="1">The sequence shown here is derived from an EMBL/GenBank/DDBJ whole genome shotgun (WGS) entry which is preliminary data.</text>
</comment>
<evidence type="ECO:0000313" key="2">
    <source>
        <dbReference type="Proteomes" id="UP000631114"/>
    </source>
</evidence>
<organism evidence="1 2">
    <name type="scientific">Coptis chinensis</name>
    <dbReference type="NCBI Taxonomy" id="261450"/>
    <lineage>
        <taxon>Eukaryota</taxon>
        <taxon>Viridiplantae</taxon>
        <taxon>Streptophyta</taxon>
        <taxon>Embryophyta</taxon>
        <taxon>Tracheophyta</taxon>
        <taxon>Spermatophyta</taxon>
        <taxon>Magnoliopsida</taxon>
        <taxon>Ranunculales</taxon>
        <taxon>Ranunculaceae</taxon>
        <taxon>Coptidoideae</taxon>
        <taxon>Coptis</taxon>
    </lineage>
</organism>